<evidence type="ECO:0000256" key="5">
    <source>
        <dbReference type="SAM" id="MobiDB-lite"/>
    </source>
</evidence>
<dbReference type="InterPro" id="IPR013057">
    <property type="entry name" value="AA_transpt_TM"/>
</dbReference>
<proteinExistence type="predicted"/>
<keyword evidence="2 6" id="KW-0812">Transmembrane</keyword>
<dbReference type="PANTHER" id="PTHR22950">
    <property type="entry name" value="AMINO ACID TRANSPORTER"/>
    <property type="match status" value="1"/>
</dbReference>
<feature type="transmembrane region" description="Helical" evidence="6">
    <location>
        <begin position="421"/>
        <end position="444"/>
    </location>
</feature>
<protein>
    <recommendedName>
        <fullName evidence="7">Amino acid transporter transmembrane domain-containing protein</fullName>
    </recommendedName>
</protein>
<dbReference type="PANTHER" id="PTHR22950:SF349">
    <property type="entry name" value="AMINO ACID TRANSPORTER TRANSMEMBRANE DOMAIN-CONTAINING PROTEIN"/>
    <property type="match status" value="1"/>
</dbReference>
<evidence type="ECO:0000256" key="3">
    <source>
        <dbReference type="ARBA" id="ARBA00022989"/>
    </source>
</evidence>
<sequence length="500" mass="55396">MQYESSKEQSDSKNTTDDTIGESTKFILENHLENNGNHIKIEDALTEKYEGAIQENGTIYKPTKKPLPRHLSDRNHSLATTDLETMVHLLKGNIGPGILALPHAFMNAGLWVGAAGILLLGGTCIMGKHMLLCSAHRLCRDNDLATIAYEDAAELAFRRGPKIFHRFSSTIHFIIILFLGLTQLGFCTVYFVFVPQNIRQAVECMTGGTGISQFTYQTAMLLPVLLLCYIPHLKYLAPISMVASTLKAFGLVFTFWYLVKDLPDVHEPVPGFAGWSTMPLYFGSTIYAIGSIGLVLPLENKMQTPRNYGGLTGVMQTGLMIAMSLYIAVGFYGYYRYGSTIQGSVTLNLPSSELLAQITKIIIGISVLLTYPVQYYVPLTAMQPFIRKRWETKRSKDIAEYTVRTILVLLTYIFAVSVPNIGLFVSLVGAVAATTLAFIIPPFVEICTFWPDTGRFHIRIIRGVYIFALGVLGFVTGANSSIQGIIKFFSDGKQEPPLYC</sequence>
<evidence type="ECO:0000256" key="2">
    <source>
        <dbReference type="ARBA" id="ARBA00022692"/>
    </source>
</evidence>
<dbReference type="EMBL" id="CAXKWB010000433">
    <property type="protein sequence ID" value="CAL4060848.1"/>
    <property type="molecule type" value="Genomic_DNA"/>
</dbReference>
<dbReference type="Pfam" id="PF01490">
    <property type="entry name" value="Aa_trans"/>
    <property type="match status" value="1"/>
</dbReference>
<feature type="transmembrane region" description="Helical" evidence="6">
    <location>
        <begin position="108"/>
        <end position="127"/>
    </location>
</feature>
<feature type="transmembrane region" description="Helical" evidence="6">
    <location>
        <begin position="310"/>
        <end position="334"/>
    </location>
</feature>
<reference evidence="8 9" key="1">
    <citation type="submission" date="2024-05" db="EMBL/GenBank/DDBJ databases">
        <authorList>
            <person name="Wallberg A."/>
        </authorList>
    </citation>
    <scope>NUCLEOTIDE SEQUENCE [LARGE SCALE GENOMIC DNA]</scope>
</reference>
<evidence type="ECO:0000313" key="9">
    <source>
        <dbReference type="Proteomes" id="UP001497623"/>
    </source>
</evidence>
<evidence type="ECO:0000256" key="1">
    <source>
        <dbReference type="ARBA" id="ARBA00004141"/>
    </source>
</evidence>
<feature type="transmembrane region" description="Helical" evidence="6">
    <location>
        <begin position="354"/>
        <end position="377"/>
    </location>
</feature>
<accession>A0AAV2PP22</accession>
<keyword evidence="9" id="KW-1185">Reference proteome</keyword>
<feature type="transmembrane region" description="Helical" evidence="6">
    <location>
        <begin position="398"/>
        <end position="415"/>
    </location>
</feature>
<evidence type="ECO:0000313" key="8">
    <source>
        <dbReference type="EMBL" id="CAL4060848.1"/>
    </source>
</evidence>
<keyword evidence="3 6" id="KW-1133">Transmembrane helix</keyword>
<name>A0AAV2PP22_MEGNR</name>
<feature type="transmembrane region" description="Helical" evidence="6">
    <location>
        <begin position="239"/>
        <end position="259"/>
    </location>
</feature>
<comment type="caution">
    <text evidence="8">The sequence shown here is derived from an EMBL/GenBank/DDBJ whole genome shotgun (WGS) entry which is preliminary data.</text>
</comment>
<evidence type="ECO:0000259" key="7">
    <source>
        <dbReference type="Pfam" id="PF01490"/>
    </source>
</evidence>
<feature type="transmembrane region" description="Helical" evidence="6">
    <location>
        <begin position="279"/>
        <end position="298"/>
    </location>
</feature>
<evidence type="ECO:0000256" key="6">
    <source>
        <dbReference type="SAM" id="Phobius"/>
    </source>
</evidence>
<feature type="region of interest" description="Disordered" evidence="5">
    <location>
        <begin position="1"/>
        <end position="20"/>
    </location>
</feature>
<gene>
    <name evidence="8" type="ORF">MNOR_LOCUS1603</name>
</gene>
<dbReference type="AlphaFoldDB" id="A0AAV2PP22"/>
<feature type="transmembrane region" description="Helical" evidence="6">
    <location>
        <begin position="171"/>
        <end position="194"/>
    </location>
</feature>
<dbReference type="GO" id="GO:0015179">
    <property type="term" value="F:L-amino acid transmembrane transporter activity"/>
    <property type="evidence" value="ECO:0007669"/>
    <property type="project" value="TreeGrafter"/>
</dbReference>
<dbReference type="GO" id="GO:0005774">
    <property type="term" value="C:vacuolar membrane"/>
    <property type="evidence" value="ECO:0007669"/>
    <property type="project" value="TreeGrafter"/>
</dbReference>
<feature type="domain" description="Amino acid transporter transmembrane" evidence="7">
    <location>
        <begin position="83"/>
        <end position="478"/>
    </location>
</feature>
<keyword evidence="4 6" id="KW-0472">Membrane</keyword>
<evidence type="ECO:0000256" key="4">
    <source>
        <dbReference type="ARBA" id="ARBA00023136"/>
    </source>
</evidence>
<feature type="transmembrane region" description="Helical" evidence="6">
    <location>
        <begin position="214"/>
        <end position="232"/>
    </location>
</feature>
<organism evidence="8 9">
    <name type="scientific">Meganyctiphanes norvegica</name>
    <name type="common">Northern krill</name>
    <name type="synonym">Thysanopoda norvegica</name>
    <dbReference type="NCBI Taxonomy" id="48144"/>
    <lineage>
        <taxon>Eukaryota</taxon>
        <taxon>Metazoa</taxon>
        <taxon>Ecdysozoa</taxon>
        <taxon>Arthropoda</taxon>
        <taxon>Crustacea</taxon>
        <taxon>Multicrustacea</taxon>
        <taxon>Malacostraca</taxon>
        <taxon>Eumalacostraca</taxon>
        <taxon>Eucarida</taxon>
        <taxon>Euphausiacea</taxon>
        <taxon>Euphausiidae</taxon>
        <taxon>Meganyctiphanes</taxon>
    </lineage>
</organism>
<dbReference type="Proteomes" id="UP001497623">
    <property type="component" value="Unassembled WGS sequence"/>
</dbReference>
<feature type="transmembrane region" description="Helical" evidence="6">
    <location>
        <begin position="464"/>
        <end position="486"/>
    </location>
</feature>
<feature type="compositionally biased region" description="Basic and acidic residues" evidence="5">
    <location>
        <begin position="1"/>
        <end position="16"/>
    </location>
</feature>
<comment type="subcellular location">
    <subcellularLocation>
        <location evidence="1">Membrane</location>
        <topology evidence="1">Multi-pass membrane protein</topology>
    </subcellularLocation>
</comment>